<organism evidence="1 2">
    <name type="scientific">Candidatus Amunia macphersoniae</name>
    <dbReference type="NCBI Taxonomy" id="3127014"/>
    <lineage>
        <taxon>Bacteria</taxon>
        <taxon>Bacillati</taxon>
        <taxon>Candidatus Dormiibacterota</taxon>
        <taxon>Candidatus Dormibacteria</taxon>
        <taxon>Candidatus Aeolococcales</taxon>
        <taxon>Candidatus Aeolococcaceae</taxon>
        <taxon>Candidatus Amunia</taxon>
    </lineage>
</organism>
<sequence>MTRATVYAQFSTRDDLREAVFDQLAESGGLMQIPRAFVEPDPVEGLRILVEIFCGFYTAHRATLCWRH</sequence>
<dbReference type="AlphaFoldDB" id="A0A934KII1"/>
<protein>
    <submittedName>
        <fullName evidence="1">Uncharacterized protein</fullName>
    </submittedName>
</protein>
<evidence type="ECO:0000313" key="2">
    <source>
        <dbReference type="Proteomes" id="UP000614410"/>
    </source>
</evidence>
<accession>A0A934KII1</accession>
<gene>
    <name evidence="1" type="ORF">JF887_03125</name>
</gene>
<dbReference type="EMBL" id="JAEKNN010000012">
    <property type="protein sequence ID" value="MBJ7608412.1"/>
    <property type="molecule type" value="Genomic_DNA"/>
</dbReference>
<dbReference type="Gene3D" id="1.10.357.10">
    <property type="entry name" value="Tetracycline Repressor, domain 2"/>
    <property type="match status" value="1"/>
</dbReference>
<reference evidence="1 2" key="1">
    <citation type="submission" date="2020-10" db="EMBL/GenBank/DDBJ databases">
        <title>Ca. Dormibacterota MAGs.</title>
        <authorList>
            <person name="Montgomery K."/>
        </authorList>
    </citation>
    <scope>NUCLEOTIDE SEQUENCE [LARGE SCALE GENOMIC DNA]</scope>
    <source>
        <strain evidence="1">Mitchell_Peninsula_5</strain>
    </source>
</reference>
<dbReference type="Proteomes" id="UP000614410">
    <property type="component" value="Unassembled WGS sequence"/>
</dbReference>
<evidence type="ECO:0000313" key="1">
    <source>
        <dbReference type="EMBL" id="MBJ7608412.1"/>
    </source>
</evidence>
<comment type="caution">
    <text evidence="1">The sequence shown here is derived from an EMBL/GenBank/DDBJ whole genome shotgun (WGS) entry which is preliminary data.</text>
</comment>
<name>A0A934KII1_9BACT</name>
<proteinExistence type="predicted"/>